<accession>A0A4R8IHN4</accession>
<keyword evidence="2" id="KW-1185">Reference proteome</keyword>
<sequence length="657" mass="75728">MKTKFLQLLLSCFVVSIFGQYKFLDTPKLDKKDLESTSYAKNPSEPAEVLYKTYHYWIEYNGQMHLEVISRVKIYKKDQAEKFLNQEIYTYIGKNNNSEKVTSLKATTYNLENDKIVSTVVDKSSKYKSKESKNHSVTKFAFENVKDGSVLEYKYEILSPFYWNVDRVAVEDVVPIRRFEYVFDYPRFLGYNIDYKGELSPKQRDVAERNMYGGEYFTYRFGYDDIAPYRDEKYVHNLGNYRTSIRAELNSSNVTKAPQAYDTSDSGGFKSYAVTWKDIRKQLYDSQYFGDELKRKSLVKDLLPQDIKNIADSEEKAAAILKFVQKNYTWNKNYGEGVEIEGGIRNLINTKVGNSGEINLLLIMLMKSAGLEAEPLVLATIRNGLLMDHSPSIAQLNYVVAFVDIKGKPFLYDATSKLTVPNMIRPSALNYAGYIMTEKEAKKVNIFPPGKSTTYLTINANLNPDGTFEGNFSDRDTKLYALMNSEMYEEDKSTFQKESYKDRYTFPFTNIKSEQVNGSDFQTSFDFNADSFVDGIGGKLIFNPLLFLYNKSHEFDQTEARRSPIELYTGYDKIKKVTITLPDGYAFENVPKSKKFRTEDNAIQYVYKVTQEGNKLTVETTTTVEDPVYPKEYYPAFKQIFDNITKMEGQVVTAVKK</sequence>
<reference evidence="1 2" key="1">
    <citation type="submission" date="2019-03" db="EMBL/GenBank/DDBJ databases">
        <title>Genomic Encyclopedia of Type Strains, Phase III (KMG-III): the genomes of soil and plant-associated and newly described type strains.</title>
        <authorList>
            <person name="Whitman W."/>
        </authorList>
    </citation>
    <scope>NUCLEOTIDE SEQUENCE [LARGE SCALE GENOMIC DNA]</scope>
    <source>
        <strain evidence="1 2">CGMCC 1.12802</strain>
    </source>
</reference>
<name>A0A4R8IHN4_9FLAO</name>
<evidence type="ECO:0000313" key="1">
    <source>
        <dbReference type="EMBL" id="TDX86019.1"/>
    </source>
</evidence>
<gene>
    <name evidence="1" type="ORF">B0I22_0117</name>
</gene>
<dbReference type="AlphaFoldDB" id="A0A4R8IHN4"/>
<dbReference type="EMBL" id="SOEO01000001">
    <property type="protein sequence ID" value="TDX86019.1"/>
    <property type="molecule type" value="Genomic_DNA"/>
</dbReference>
<dbReference type="OrthoDB" id="98874at2"/>
<dbReference type="Gene3D" id="2.60.120.1130">
    <property type="match status" value="1"/>
</dbReference>
<dbReference type="Gene3D" id="3.10.620.30">
    <property type="match status" value="1"/>
</dbReference>
<proteinExistence type="predicted"/>
<comment type="caution">
    <text evidence="1">The sequence shown here is derived from an EMBL/GenBank/DDBJ whole genome shotgun (WGS) entry which is preliminary data.</text>
</comment>
<dbReference type="Gene3D" id="2.60.40.3140">
    <property type="match status" value="1"/>
</dbReference>
<dbReference type="Proteomes" id="UP000295313">
    <property type="component" value="Unassembled WGS sequence"/>
</dbReference>
<dbReference type="RefSeq" id="WP_133942667.1">
    <property type="nucleotide sequence ID" value="NZ_SOEO01000001.1"/>
</dbReference>
<evidence type="ECO:0000313" key="2">
    <source>
        <dbReference type="Proteomes" id="UP000295313"/>
    </source>
</evidence>
<organism evidence="1 2">
    <name type="scientific">Epilithonimonas xixisoli</name>
    <dbReference type="NCBI Taxonomy" id="1476462"/>
    <lineage>
        <taxon>Bacteria</taxon>
        <taxon>Pseudomonadati</taxon>
        <taxon>Bacteroidota</taxon>
        <taxon>Flavobacteriia</taxon>
        <taxon>Flavobacteriales</taxon>
        <taxon>Weeksellaceae</taxon>
        <taxon>Chryseobacterium group</taxon>
        <taxon>Epilithonimonas</taxon>
    </lineage>
</organism>
<protein>
    <submittedName>
        <fullName evidence="1">Uncharacterized protein DUF3857</fullName>
    </submittedName>
</protein>